<dbReference type="SUPFAM" id="SSF46966">
    <property type="entry name" value="Spectrin repeat"/>
    <property type="match status" value="1"/>
</dbReference>
<dbReference type="InterPro" id="IPR052231">
    <property type="entry name" value="Rho_GEF_signaling-related"/>
</dbReference>
<dbReference type="EMBL" id="KB593659">
    <property type="protein sequence ID" value="EMP25193.1"/>
    <property type="molecule type" value="Genomic_DNA"/>
</dbReference>
<dbReference type="eggNOG" id="KOG4240">
    <property type="taxonomic scope" value="Eukaryota"/>
</dbReference>
<keyword evidence="3" id="KW-1185">Reference proteome</keyword>
<accession>M7AZG3</accession>
<dbReference type="Proteomes" id="UP000031443">
    <property type="component" value="Unassembled WGS sequence"/>
</dbReference>
<evidence type="ECO:0000256" key="1">
    <source>
        <dbReference type="SAM" id="MobiDB-lite"/>
    </source>
</evidence>
<dbReference type="Gene3D" id="1.20.58.60">
    <property type="match status" value="1"/>
</dbReference>
<protein>
    <recommendedName>
        <fullName evidence="4">KIAA1755</fullName>
    </recommendedName>
</protein>
<feature type="compositionally biased region" description="Basic and acidic residues" evidence="1">
    <location>
        <begin position="333"/>
        <end position="353"/>
    </location>
</feature>
<gene>
    <name evidence="2" type="ORF">UY3_17739</name>
</gene>
<sequence length="1336" mass="147086">MGASGEDPRSLDAAVQNALLALYPPFEVTAPTVLSQLFRLLDSNYQGDGLCCLLDFLIPAKRLFEHVRQAACAPYFNCIFLHEGWPLCLHEKVVIHLAPLNPLLLRPGDFYLQAEPYGEQSACITVKCLSQDLRTVEERTVPESSYTLLFTKEWLEEINRDLERAPLHTCLVATEKGIAPVPWSKIATPEFVSKPKAAPSPTQVGESLPAHALDRGSSEGMVEPASQSCTMSFCMTDAQVPHGDSLGNVQDGKDVPWRASQGKYPGLIKVDQAGLWKKPSVFVVPSLCDILSQDLDGDYVDLLEFSEEMKLDLLARSEPSAEQPRPSRAIKVPSERKSRLPRVNRESEAEKWTCGKGQSSEEGPCTPCLRRKLNRDPKFHGPRCRYRESYVAALQNPVSFGSGLMAAILEESDVPKPEFPSASTAPESPAHPRQRPGQGAAPRLLSGCLQKVATQETKAEEVTKQGYLKLLKSPAGAMRNLPRSQSPPASHKFSFFKGQRQPASPGDSLSGTSQHEGPRKRMSAIYSPRMNRAKPAGKGTDQMDASLFDINSLHDTNCKNGLCAATVSSPAQQPLSAESSPQRPPQWQDLCAELLHSGVACLPGSTDKLGRALIQVTTSSRAWEATWCSTREVAQLLLYLCSIPRRETRDRGLTIVVDARRQPPSLTLHTAFRSVQVHAGLCSVRSSPASVHAVLLLAEKEVAAHLEKLPGMQVEVLTSLRALGRYVDSTQLTPDLDGTFPYSHGEWVQFFQKLHPFVADLKQASKLLQSSIQELEKGDFPEDMQEAAECTERYRELMKAVLSNVQLVSLQREGGATLARLRKEASRLSFSPDVRNSMDSAMGLYNQVEEEVHTLVMKSNSCLERLEFLQKIQEFEAEFSKLTCWIDEGVSRLHELSTEEWSPDSPERSYQQFKEFFIQATAHYNKGLVLCKEAAEFQGSMFPEAQAFEAARGTVQAKLRSFYTNLERQQAELETLLNLCRFCDKITLLNLDCKIHVTCVKLGEGQPASREALQCLEKSLQKLSVEFSAERFQEMKVQAYTMHSCRGLEVWNKAWQKCQETRQILEEILEKFKEAQSVEPDCSGEEDSFSSAATKSGPRVQGKVPHVCKAASNPAQASAESNTHVQESGCKARSEIELKPHLPTESDLDIDPRDPRCSQQESLDCKDVQEGRGTYQGSIAAEESPLSAACGADLEQREAPAPNPSTEALGSLQVAPPQKPPLTLPSQACCPDSGQFPQDSASESLGDAPCSAPSTGAQQHWGKVPEAAQYFQVSRHGSFSSEDTEAQNSAQDPSTTSLLLPMELVSPRLSGPLGKPLGIIYLENHHTNSHAKANAE</sequence>
<feature type="region of interest" description="Disordered" evidence="1">
    <location>
        <begin position="415"/>
        <end position="441"/>
    </location>
</feature>
<feature type="region of interest" description="Disordered" evidence="1">
    <location>
        <begin position="478"/>
        <end position="540"/>
    </location>
</feature>
<evidence type="ECO:0000313" key="3">
    <source>
        <dbReference type="Proteomes" id="UP000031443"/>
    </source>
</evidence>
<evidence type="ECO:0008006" key="4">
    <source>
        <dbReference type="Google" id="ProtNLM"/>
    </source>
</evidence>
<feature type="compositionally biased region" description="Basic and acidic residues" evidence="1">
    <location>
        <begin position="1130"/>
        <end position="1156"/>
    </location>
</feature>
<dbReference type="PANTHER" id="PTHR45845:SF2">
    <property type="entry name" value="RIKEN CDNA D630003M21 GENE"/>
    <property type="match status" value="1"/>
</dbReference>
<reference evidence="3" key="1">
    <citation type="journal article" date="2013" name="Nat. Genet.">
        <title>The draft genomes of soft-shell turtle and green sea turtle yield insights into the development and evolution of the turtle-specific body plan.</title>
        <authorList>
            <person name="Wang Z."/>
            <person name="Pascual-Anaya J."/>
            <person name="Zadissa A."/>
            <person name="Li W."/>
            <person name="Niimura Y."/>
            <person name="Huang Z."/>
            <person name="Li C."/>
            <person name="White S."/>
            <person name="Xiong Z."/>
            <person name="Fang D."/>
            <person name="Wang B."/>
            <person name="Ming Y."/>
            <person name="Chen Y."/>
            <person name="Zheng Y."/>
            <person name="Kuraku S."/>
            <person name="Pignatelli M."/>
            <person name="Herrero J."/>
            <person name="Beal K."/>
            <person name="Nozawa M."/>
            <person name="Li Q."/>
            <person name="Wang J."/>
            <person name="Zhang H."/>
            <person name="Yu L."/>
            <person name="Shigenobu S."/>
            <person name="Wang J."/>
            <person name="Liu J."/>
            <person name="Flicek P."/>
            <person name="Searle S."/>
            <person name="Wang J."/>
            <person name="Kuratani S."/>
            <person name="Yin Y."/>
            <person name="Aken B."/>
            <person name="Zhang G."/>
            <person name="Irie N."/>
        </authorList>
    </citation>
    <scope>NUCLEOTIDE SEQUENCE [LARGE SCALE GENOMIC DNA]</scope>
</reference>
<name>M7AZG3_CHEMY</name>
<feature type="compositionally biased region" description="Polar residues" evidence="1">
    <location>
        <begin position="1113"/>
        <end position="1126"/>
    </location>
</feature>
<feature type="region of interest" description="Disordered" evidence="1">
    <location>
        <begin position="1079"/>
        <end position="1170"/>
    </location>
</feature>
<feature type="region of interest" description="Disordered" evidence="1">
    <location>
        <begin position="1275"/>
        <end position="1297"/>
    </location>
</feature>
<proteinExistence type="predicted"/>
<evidence type="ECO:0000313" key="2">
    <source>
        <dbReference type="EMBL" id="EMP25193.1"/>
    </source>
</evidence>
<dbReference type="PANTHER" id="PTHR45845">
    <property type="entry name" value="RHO GUANINE NUCLEOTIDE EXCHANGE FACTOR-RELATED"/>
    <property type="match status" value="1"/>
</dbReference>
<organism evidence="2 3">
    <name type="scientific">Chelonia mydas</name>
    <name type="common">Green sea-turtle</name>
    <name type="synonym">Chelonia agassizi</name>
    <dbReference type="NCBI Taxonomy" id="8469"/>
    <lineage>
        <taxon>Eukaryota</taxon>
        <taxon>Metazoa</taxon>
        <taxon>Chordata</taxon>
        <taxon>Craniata</taxon>
        <taxon>Vertebrata</taxon>
        <taxon>Euteleostomi</taxon>
        <taxon>Archelosauria</taxon>
        <taxon>Testudinata</taxon>
        <taxon>Testudines</taxon>
        <taxon>Cryptodira</taxon>
        <taxon>Durocryptodira</taxon>
        <taxon>Americhelydia</taxon>
        <taxon>Chelonioidea</taxon>
        <taxon>Cheloniidae</taxon>
        <taxon>Chelonia</taxon>
    </lineage>
</organism>
<feature type="region of interest" description="Disordered" evidence="1">
    <location>
        <begin position="316"/>
        <end position="366"/>
    </location>
</feature>
<feature type="region of interest" description="Disordered" evidence="1">
    <location>
        <begin position="1197"/>
        <end position="1261"/>
    </location>
</feature>
<dbReference type="STRING" id="8469.M7AZG3"/>